<dbReference type="NCBIfam" id="TIGR01850">
    <property type="entry name" value="argC"/>
    <property type="match status" value="1"/>
</dbReference>
<dbReference type="Gene3D" id="3.30.360.10">
    <property type="entry name" value="Dihydrodipicolinate Reductase, domain 2"/>
    <property type="match status" value="1"/>
</dbReference>
<feature type="active site" evidence="7 8">
    <location>
        <position position="149"/>
    </location>
</feature>
<dbReference type="Pfam" id="PF01118">
    <property type="entry name" value="Semialdhyde_dh"/>
    <property type="match status" value="1"/>
</dbReference>
<gene>
    <name evidence="7" type="primary">argC</name>
    <name evidence="10" type="ORF">B0H94_102219</name>
</gene>
<evidence type="ECO:0000313" key="10">
    <source>
        <dbReference type="EMBL" id="PSL50942.1"/>
    </source>
</evidence>
<dbReference type="UniPathway" id="UPA00068">
    <property type="reaction ID" value="UER00108"/>
</dbReference>
<keyword evidence="2 7" id="KW-0055">Arginine biosynthesis</keyword>
<dbReference type="Pfam" id="PF22698">
    <property type="entry name" value="Semialdhyde_dhC_1"/>
    <property type="match status" value="1"/>
</dbReference>
<dbReference type="AlphaFoldDB" id="A0A2P8HXI9"/>
<evidence type="ECO:0000256" key="5">
    <source>
        <dbReference type="ARBA" id="ARBA00023002"/>
    </source>
</evidence>
<dbReference type="SMART" id="SM00859">
    <property type="entry name" value="Semialdhyde_dh"/>
    <property type="match status" value="1"/>
</dbReference>
<keyword evidence="7" id="KW-0963">Cytoplasm</keyword>
<comment type="catalytic activity">
    <reaction evidence="6 7">
        <text>N-acetyl-L-glutamate 5-semialdehyde + phosphate + NADP(+) = N-acetyl-L-glutamyl 5-phosphate + NADPH + H(+)</text>
        <dbReference type="Rhea" id="RHEA:21588"/>
        <dbReference type="ChEBI" id="CHEBI:15378"/>
        <dbReference type="ChEBI" id="CHEBI:29123"/>
        <dbReference type="ChEBI" id="CHEBI:43474"/>
        <dbReference type="ChEBI" id="CHEBI:57783"/>
        <dbReference type="ChEBI" id="CHEBI:57936"/>
        <dbReference type="ChEBI" id="CHEBI:58349"/>
        <dbReference type="EC" id="1.2.1.38"/>
    </reaction>
</comment>
<dbReference type="PROSITE" id="PS01224">
    <property type="entry name" value="ARGC"/>
    <property type="match status" value="1"/>
</dbReference>
<dbReference type="GO" id="GO:0006526">
    <property type="term" value="P:L-arginine biosynthetic process"/>
    <property type="evidence" value="ECO:0007669"/>
    <property type="project" value="UniProtKB-UniRule"/>
</dbReference>
<comment type="function">
    <text evidence="7">Catalyzes the NADPH-dependent reduction of N-acetyl-5-glutamyl phosphate to yield N-acetyl-L-glutamate 5-semialdehyde.</text>
</comment>
<dbReference type="Gene3D" id="3.40.50.720">
    <property type="entry name" value="NAD(P)-binding Rossmann-like Domain"/>
    <property type="match status" value="1"/>
</dbReference>
<dbReference type="PANTHER" id="PTHR32338:SF10">
    <property type="entry name" value="N-ACETYL-GAMMA-GLUTAMYL-PHOSPHATE REDUCTASE, CHLOROPLASTIC-RELATED"/>
    <property type="match status" value="1"/>
</dbReference>
<dbReference type="InterPro" id="IPR036291">
    <property type="entry name" value="NAD(P)-bd_dom_sf"/>
</dbReference>
<dbReference type="SUPFAM" id="SSF55347">
    <property type="entry name" value="Glyceraldehyde-3-phosphate dehydrogenase-like, C-terminal domain"/>
    <property type="match status" value="1"/>
</dbReference>
<dbReference type="EC" id="1.2.1.38" evidence="7"/>
<keyword evidence="5 7" id="KW-0560">Oxidoreductase</keyword>
<evidence type="ECO:0000256" key="7">
    <source>
        <dbReference type="HAMAP-Rule" id="MF_00150"/>
    </source>
</evidence>
<comment type="subcellular location">
    <subcellularLocation>
        <location evidence="7">Cytoplasm</location>
    </subcellularLocation>
</comment>
<comment type="caution">
    <text evidence="10">The sequence shown here is derived from an EMBL/GenBank/DDBJ whole genome shotgun (WGS) entry which is preliminary data.</text>
</comment>
<proteinExistence type="inferred from homology"/>
<dbReference type="CDD" id="cd17895">
    <property type="entry name" value="AGPR_1_N"/>
    <property type="match status" value="1"/>
</dbReference>
<dbReference type="CDD" id="cd23934">
    <property type="entry name" value="AGPR_1_C"/>
    <property type="match status" value="1"/>
</dbReference>
<dbReference type="PANTHER" id="PTHR32338">
    <property type="entry name" value="N-ACETYL-GAMMA-GLUTAMYL-PHOSPHATE REDUCTASE, CHLOROPLASTIC-RELATED-RELATED"/>
    <property type="match status" value="1"/>
</dbReference>
<evidence type="ECO:0000256" key="3">
    <source>
        <dbReference type="ARBA" id="ARBA00022605"/>
    </source>
</evidence>
<comment type="pathway">
    <text evidence="1 7">Amino-acid biosynthesis; L-arginine biosynthesis; N(2)-acetyl-L-ornithine from L-glutamate: step 3/4.</text>
</comment>
<dbReference type="EMBL" id="PYAV01000002">
    <property type="protein sequence ID" value="PSL50942.1"/>
    <property type="molecule type" value="Genomic_DNA"/>
</dbReference>
<sequence>MNIAIVGATGYGGVELLRLLNQHYKVENITLYSSSQEGTAMHELYPHLASFPTYQLEAVTPEKMGEAHDVIFLSTPPGVSAELTVKLLNKRAKVIDLSGDLRLENQSVYETWYKRTAAPDALRQQAVYGLTEWNALSIQSANVVANPGCYPTASLLGLLPLANEGILDGASVIIDAKTGTTGAGRSPSAVTHFSETNENLKAYGVNTHKHLPEMEEHLHKLGGADQKLTFTPHLAPMARGIMATMYVQPSQELNRKDIDELYQAAYQNEPFVHVHQDGRVPSTKETYASNMCMIGTALDERTGRLTVVSVIDNLVKGAAGQAIQNMNVMFGFSQNTGIQQAPVFP</sequence>
<dbReference type="InterPro" id="IPR000706">
    <property type="entry name" value="AGPR_type-1"/>
</dbReference>
<dbReference type="InterPro" id="IPR000534">
    <property type="entry name" value="Semialdehyde_DH_NAD-bd"/>
</dbReference>
<evidence type="ECO:0000313" key="11">
    <source>
        <dbReference type="Proteomes" id="UP000242310"/>
    </source>
</evidence>
<protein>
    <recommendedName>
        <fullName evidence="7">N-acetyl-gamma-glutamyl-phosphate reductase</fullName>
        <shortName evidence="7">AGPR</shortName>
        <ecNumber evidence="7">1.2.1.38</ecNumber>
    </recommendedName>
    <alternativeName>
        <fullName evidence="7">N-acetyl-glutamate semialdehyde dehydrogenase</fullName>
        <shortName evidence="7">NAGSA dehydrogenase</shortName>
    </alternativeName>
</protein>
<accession>A0A2P8HXI9</accession>
<dbReference type="GO" id="GO:0070401">
    <property type="term" value="F:NADP+ binding"/>
    <property type="evidence" value="ECO:0007669"/>
    <property type="project" value="InterPro"/>
</dbReference>
<dbReference type="OrthoDB" id="9801289at2"/>
<evidence type="ECO:0000259" key="9">
    <source>
        <dbReference type="SMART" id="SM00859"/>
    </source>
</evidence>
<dbReference type="GO" id="GO:0005737">
    <property type="term" value="C:cytoplasm"/>
    <property type="evidence" value="ECO:0007669"/>
    <property type="project" value="UniProtKB-SubCell"/>
</dbReference>
<evidence type="ECO:0000256" key="1">
    <source>
        <dbReference type="ARBA" id="ARBA00004862"/>
    </source>
</evidence>
<dbReference type="RefSeq" id="WP_106587656.1">
    <property type="nucleotide sequence ID" value="NZ_PYAV01000002.1"/>
</dbReference>
<organism evidence="10 11">
    <name type="scientific">Salsuginibacillus halophilus</name>
    <dbReference type="NCBI Taxonomy" id="517424"/>
    <lineage>
        <taxon>Bacteria</taxon>
        <taxon>Bacillati</taxon>
        <taxon>Bacillota</taxon>
        <taxon>Bacilli</taxon>
        <taxon>Bacillales</taxon>
        <taxon>Bacillaceae</taxon>
        <taxon>Salsuginibacillus</taxon>
    </lineage>
</organism>
<evidence type="ECO:0000256" key="2">
    <source>
        <dbReference type="ARBA" id="ARBA00022571"/>
    </source>
</evidence>
<dbReference type="HAMAP" id="MF_00150">
    <property type="entry name" value="ArgC_type1"/>
    <property type="match status" value="1"/>
</dbReference>
<evidence type="ECO:0000256" key="4">
    <source>
        <dbReference type="ARBA" id="ARBA00022857"/>
    </source>
</evidence>
<reference evidence="10 11" key="1">
    <citation type="submission" date="2018-03" db="EMBL/GenBank/DDBJ databases">
        <title>Genomic Encyclopedia of Type Strains, Phase III (KMG-III): the genomes of soil and plant-associated and newly described type strains.</title>
        <authorList>
            <person name="Whitman W."/>
        </authorList>
    </citation>
    <scope>NUCLEOTIDE SEQUENCE [LARGE SCALE GENOMIC DNA]</scope>
    <source>
        <strain evidence="10 11">CGMCC 1.07653</strain>
    </source>
</reference>
<evidence type="ECO:0000256" key="8">
    <source>
        <dbReference type="PROSITE-ProRule" id="PRU10010"/>
    </source>
</evidence>
<evidence type="ECO:0000256" key="6">
    <source>
        <dbReference type="ARBA" id="ARBA00050557"/>
    </source>
</evidence>
<keyword evidence="4 7" id="KW-0521">NADP</keyword>
<keyword evidence="11" id="KW-1185">Reference proteome</keyword>
<dbReference type="Proteomes" id="UP000242310">
    <property type="component" value="Unassembled WGS sequence"/>
</dbReference>
<feature type="domain" description="Semialdehyde dehydrogenase NAD-binding" evidence="9">
    <location>
        <begin position="2"/>
        <end position="141"/>
    </location>
</feature>
<dbReference type="InterPro" id="IPR050085">
    <property type="entry name" value="AGPR"/>
</dbReference>
<dbReference type="FunFam" id="3.30.360.10:FF:000014">
    <property type="entry name" value="N-acetyl-gamma-glutamyl-phosphate reductase"/>
    <property type="match status" value="1"/>
</dbReference>
<name>A0A2P8HXI9_9BACI</name>
<dbReference type="GO" id="GO:0003942">
    <property type="term" value="F:N-acetyl-gamma-glutamyl-phosphate reductase activity"/>
    <property type="evidence" value="ECO:0007669"/>
    <property type="project" value="UniProtKB-UniRule"/>
</dbReference>
<dbReference type="InterPro" id="IPR023013">
    <property type="entry name" value="AGPR_AS"/>
</dbReference>
<dbReference type="SUPFAM" id="SSF51735">
    <property type="entry name" value="NAD(P)-binding Rossmann-fold domains"/>
    <property type="match status" value="1"/>
</dbReference>
<dbReference type="InterPro" id="IPR058924">
    <property type="entry name" value="AGPR_dimerisation_dom"/>
</dbReference>
<comment type="similarity">
    <text evidence="7">Belongs to the NAGSA dehydrogenase family. Type 1 subfamily.</text>
</comment>
<keyword evidence="3 7" id="KW-0028">Amino-acid biosynthesis</keyword>
<dbReference type="GO" id="GO:0051287">
    <property type="term" value="F:NAD binding"/>
    <property type="evidence" value="ECO:0007669"/>
    <property type="project" value="InterPro"/>
</dbReference>